<dbReference type="InterPro" id="IPR011043">
    <property type="entry name" value="Gal_Oxase/kelch_b-propeller"/>
</dbReference>
<evidence type="ECO:0000313" key="5">
    <source>
        <dbReference type="Proteomes" id="UP000799757"/>
    </source>
</evidence>
<keyword evidence="3" id="KW-0732">Signal</keyword>
<evidence type="ECO:0000313" key="4">
    <source>
        <dbReference type="EMBL" id="KAF2796941.1"/>
    </source>
</evidence>
<evidence type="ECO:0000256" key="1">
    <source>
        <dbReference type="SAM" id="MobiDB-lite"/>
    </source>
</evidence>
<evidence type="ECO:0000256" key="2">
    <source>
        <dbReference type="SAM" id="Phobius"/>
    </source>
</evidence>
<proteinExistence type="predicted"/>
<organism evidence="4 5">
    <name type="scientific">Melanomma pulvis-pyrius CBS 109.77</name>
    <dbReference type="NCBI Taxonomy" id="1314802"/>
    <lineage>
        <taxon>Eukaryota</taxon>
        <taxon>Fungi</taxon>
        <taxon>Dikarya</taxon>
        <taxon>Ascomycota</taxon>
        <taxon>Pezizomycotina</taxon>
        <taxon>Dothideomycetes</taxon>
        <taxon>Pleosporomycetidae</taxon>
        <taxon>Pleosporales</taxon>
        <taxon>Melanommataceae</taxon>
        <taxon>Melanomma</taxon>
    </lineage>
</organism>
<keyword evidence="5" id="KW-1185">Reference proteome</keyword>
<dbReference type="EMBL" id="MU001818">
    <property type="protein sequence ID" value="KAF2796941.1"/>
    <property type="molecule type" value="Genomic_DNA"/>
</dbReference>
<reference evidence="4" key="1">
    <citation type="journal article" date="2020" name="Stud. Mycol.">
        <title>101 Dothideomycetes genomes: a test case for predicting lifestyles and emergence of pathogens.</title>
        <authorList>
            <person name="Haridas S."/>
            <person name="Albert R."/>
            <person name="Binder M."/>
            <person name="Bloem J."/>
            <person name="Labutti K."/>
            <person name="Salamov A."/>
            <person name="Andreopoulos B."/>
            <person name="Baker S."/>
            <person name="Barry K."/>
            <person name="Bills G."/>
            <person name="Bluhm B."/>
            <person name="Cannon C."/>
            <person name="Castanera R."/>
            <person name="Culley D."/>
            <person name="Daum C."/>
            <person name="Ezra D."/>
            <person name="Gonzalez J."/>
            <person name="Henrissat B."/>
            <person name="Kuo A."/>
            <person name="Liang C."/>
            <person name="Lipzen A."/>
            <person name="Lutzoni F."/>
            <person name="Magnuson J."/>
            <person name="Mondo S."/>
            <person name="Nolan M."/>
            <person name="Ohm R."/>
            <person name="Pangilinan J."/>
            <person name="Park H.-J."/>
            <person name="Ramirez L."/>
            <person name="Alfaro M."/>
            <person name="Sun H."/>
            <person name="Tritt A."/>
            <person name="Yoshinaga Y."/>
            <person name="Zwiers L.-H."/>
            <person name="Turgeon B."/>
            <person name="Goodwin S."/>
            <person name="Spatafora J."/>
            <person name="Crous P."/>
            <person name="Grigoriev I."/>
        </authorList>
    </citation>
    <scope>NUCLEOTIDE SEQUENCE</scope>
    <source>
        <strain evidence="4">CBS 109.77</strain>
    </source>
</reference>
<feature type="compositionally biased region" description="Basic and acidic residues" evidence="1">
    <location>
        <begin position="540"/>
        <end position="557"/>
    </location>
</feature>
<keyword evidence="2" id="KW-0472">Membrane</keyword>
<feature type="chain" id="PRO_5025575912" description="Cell wall anchored protein" evidence="3">
    <location>
        <begin position="34"/>
        <end position="675"/>
    </location>
</feature>
<evidence type="ECO:0000256" key="3">
    <source>
        <dbReference type="SAM" id="SignalP"/>
    </source>
</evidence>
<dbReference type="OrthoDB" id="10251809at2759"/>
<dbReference type="PANTHER" id="PTHR23244:SF456">
    <property type="entry name" value="MULTIPLE EPIDERMAL GROWTH FACTOR-LIKE DOMAINS PROTEIN 8"/>
    <property type="match status" value="1"/>
</dbReference>
<evidence type="ECO:0008006" key="6">
    <source>
        <dbReference type="Google" id="ProtNLM"/>
    </source>
</evidence>
<feature type="transmembrane region" description="Helical" evidence="2">
    <location>
        <begin position="507"/>
        <end position="531"/>
    </location>
</feature>
<keyword evidence="2" id="KW-1133">Transmembrane helix</keyword>
<feature type="region of interest" description="Disordered" evidence="1">
    <location>
        <begin position="608"/>
        <end position="675"/>
    </location>
</feature>
<dbReference type="AlphaFoldDB" id="A0A6A6XKF4"/>
<dbReference type="Gene3D" id="1.20.5.510">
    <property type="entry name" value="Single helix bin"/>
    <property type="match status" value="1"/>
</dbReference>
<dbReference type="Proteomes" id="UP000799757">
    <property type="component" value="Unassembled WGS sequence"/>
</dbReference>
<dbReference type="SUPFAM" id="SSF50965">
    <property type="entry name" value="Galactose oxidase, central domain"/>
    <property type="match status" value="1"/>
</dbReference>
<name>A0A6A6XKF4_9PLEO</name>
<protein>
    <recommendedName>
        <fullName evidence="6">Cell wall anchored protein</fullName>
    </recommendedName>
</protein>
<keyword evidence="2" id="KW-0812">Transmembrane</keyword>
<feature type="signal peptide" evidence="3">
    <location>
        <begin position="1"/>
        <end position="33"/>
    </location>
</feature>
<dbReference type="InterPro" id="IPR015915">
    <property type="entry name" value="Kelch-typ_b-propeller"/>
</dbReference>
<feature type="compositionally biased region" description="Low complexity" evidence="1">
    <location>
        <begin position="649"/>
        <end position="659"/>
    </location>
</feature>
<feature type="region of interest" description="Disordered" evidence="1">
    <location>
        <begin position="482"/>
        <end position="502"/>
    </location>
</feature>
<gene>
    <name evidence="4" type="ORF">K505DRAFT_236592</name>
</gene>
<feature type="region of interest" description="Disordered" evidence="1">
    <location>
        <begin position="538"/>
        <end position="557"/>
    </location>
</feature>
<accession>A0A6A6XKF4</accession>
<dbReference type="Gene3D" id="2.120.10.80">
    <property type="entry name" value="Kelch-type beta propeller"/>
    <property type="match status" value="1"/>
</dbReference>
<sequence length="675" mass="73226">MAFSIAETSLPQALRNVLFTSIVLFCSSTLVGAQSPSFNLNPVTNFCSRWYSQSIVKNEILFIDSGVQKYGDEWDEPNPVFGINNYLIQIPLDFTWDWKKNIQINDEAKNESNPSTGTLPPSLIRGHLFHGPDDNSEIYNYGGTTYMGNRSFGGFTYPDSSTYPLWTYDYKTSDYPWMQYDISQPWRANHGAAAEAIDQSLGFYLNGQIDWGTSPSTLNSINSTDLYRPLDGMLVINFTDHTSRNISTSKIRGESPRVGGGMEYFPSVGGMGVLVALGGQINNSTAWSNRTKGQLLDFTAVDVFDINAYLENPANNGTWYQQNTTGKIPPARIDFCTVSISAPDNSSHHIYLYGGIDPRAHDNGFDDVYVLSIPAFTWTPIFTDGASPRWGHNCHVAGNRQMLTVGGNISSTGICDWETKGVAILDMSTVTWGSVFNSNASAFQLPQAVLTVTGGTKNGNATVTEPSTGWTESGLKTVFGTTRKSGEVTPSPSPTSTPPTNKKGANVGAVAGGVVAGVVVVALIGGILFFLRRRRNKKRAPSELHSDELRPGELGVEKDEKFELQAVNDNNPAELPGPEVQELNAPREFIEADSNNTATHAAELSGTSIAQGGNAGVPHVRTPGDDLPETPFYTPGLRRQSSMGFTAPQETTETTQQQTSNPAALPKGISKHDPN</sequence>
<dbReference type="PANTHER" id="PTHR23244">
    <property type="entry name" value="KELCH REPEAT DOMAIN"/>
    <property type="match status" value="1"/>
</dbReference>